<evidence type="ECO:0000313" key="1">
    <source>
        <dbReference type="EMBL" id="KAJ8676881.1"/>
    </source>
</evidence>
<dbReference type="EMBL" id="CM056742">
    <property type="protein sequence ID" value="KAJ8676881.1"/>
    <property type="molecule type" value="Genomic_DNA"/>
</dbReference>
<proteinExistence type="predicted"/>
<keyword evidence="2" id="KW-1185">Reference proteome</keyword>
<gene>
    <name evidence="1" type="ORF">QAD02_012668</name>
</gene>
<name>A0ACC2P0C7_9HYME</name>
<comment type="caution">
    <text evidence="1">The sequence shown here is derived from an EMBL/GenBank/DDBJ whole genome shotgun (WGS) entry which is preliminary data.</text>
</comment>
<reference evidence="1" key="1">
    <citation type="submission" date="2023-04" db="EMBL/GenBank/DDBJ databases">
        <title>A chromosome-level genome assembly of the parasitoid wasp Eretmocerus hayati.</title>
        <authorList>
            <person name="Zhong Y."/>
            <person name="Liu S."/>
            <person name="Liu Y."/>
        </authorList>
    </citation>
    <scope>NUCLEOTIDE SEQUENCE</scope>
    <source>
        <strain evidence="1">ZJU_SS_LIU_2023</strain>
    </source>
</reference>
<organism evidence="1 2">
    <name type="scientific">Eretmocerus hayati</name>
    <dbReference type="NCBI Taxonomy" id="131215"/>
    <lineage>
        <taxon>Eukaryota</taxon>
        <taxon>Metazoa</taxon>
        <taxon>Ecdysozoa</taxon>
        <taxon>Arthropoda</taxon>
        <taxon>Hexapoda</taxon>
        <taxon>Insecta</taxon>
        <taxon>Pterygota</taxon>
        <taxon>Neoptera</taxon>
        <taxon>Endopterygota</taxon>
        <taxon>Hymenoptera</taxon>
        <taxon>Apocrita</taxon>
        <taxon>Proctotrupomorpha</taxon>
        <taxon>Chalcidoidea</taxon>
        <taxon>Aphelinidae</taxon>
        <taxon>Aphelininae</taxon>
        <taxon>Eretmocerus</taxon>
    </lineage>
</organism>
<sequence>MSSQCIDKSESSNMDLKSAVLDEMRQQVREASENVRNAPNLARLAAKNARSAQKTLDVLRGQLFTVLQTIVSMKSDCNSEVKNSVCARVKSLPNGNAETQNGKLSINY</sequence>
<dbReference type="Proteomes" id="UP001239111">
    <property type="component" value="Chromosome 2"/>
</dbReference>
<protein>
    <submittedName>
        <fullName evidence="1">Uncharacterized protein</fullName>
    </submittedName>
</protein>
<accession>A0ACC2P0C7</accession>
<evidence type="ECO:0000313" key="2">
    <source>
        <dbReference type="Proteomes" id="UP001239111"/>
    </source>
</evidence>